<dbReference type="SUPFAM" id="SSF53448">
    <property type="entry name" value="Nucleotide-diphospho-sugar transferases"/>
    <property type="match status" value="1"/>
</dbReference>
<evidence type="ECO:0000313" key="3">
    <source>
        <dbReference type="EMBL" id="KRL77111.1"/>
    </source>
</evidence>
<dbReference type="InterPro" id="IPR029044">
    <property type="entry name" value="Nucleotide-diphossugar_trans"/>
</dbReference>
<proteinExistence type="predicted"/>
<reference evidence="3 4" key="1">
    <citation type="journal article" date="2015" name="Genome Announc.">
        <title>Expanding the biotechnology potential of lactobacilli through comparative genomics of 213 strains and associated genera.</title>
        <authorList>
            <person name="Sun Z."/>
            <person name="Harris H.M."/>
            <person name="McCann A."/>
            <person name="Guo C."/>
            <person name="Argimon S."/>
            <person name="Zhang W."/>
            <person name="Yang X."/>
            <person name="Jeffery I.B."/>
            <person name="Cooney J.C."/>
            <person name="Kagawa T.F."/>
            <person name="Liu W."/>
            <person name="Song Y."/>
            <person name="Salvetti E."/>
            <person name="Wrobel A."/>
            <person name="Rasinkangas P."/>
            <person name="Parkhill J."/>
            <person name="Rea M.C."/>
            <person name="O'Sullivan O."/>
            <person name="Ritari J."/>
            <person name="Douillard F.P."/>
            <person name="Paul Ross R."/>
            <person name="Yang R."/>
            <person name="Briner A.E."/>
            <person name="Felis G.E."/>
            <person name="de Vos W.M."/>
            <person name="Barrangou R."/>
            <person name="Klaenhammer T.R."/>
            <person name="Caufield P.W."/>
            <person name="Cui Y."/>
            <person name="Zhang H."/>
            <person name="O'Toole P.W."/>
        </authorList>
    </citation>
    <scope>NUCLEOTIDE SEQUENCE [LARGE SCALE GENOMIC DNA]</scope>
    <source>
        <strain evidence="3 4">DSM 15833</strain>
    </source>
</reference>
<organism evidence="3 4">
    <name type="scientific">Ligilactobacillus equi DSM 15833 = JCM 10991</name>
    <dbReference type="NCBI Taxonomy" id="1423740"/>
    <lineage>
        <taxon>Bacteria</taxon>
        <taxon>Bacillati</taxon>
        <taxon>Bacillota</taxon>
        <taxon>Bacilli</taxon>
        <taxon>Lactobacillales</taxon>
        <taxon>Lactobacillaceae</taxon>
        <taxon>Ligilactobacillus</taxon>
    </lineage>
</organism>
<dbReference type="InterPro" id="IPR002495">
    <property type="entry name" value="Glyco_trans_8"/>
</dbReference>
<dbReference type="CDD" id="cd03817">
    <property type="entry name" value="GT4_UGDG-like"/>
    <property type="match status" value="1"/>
</dbReference>
<sequence>MNIGLFTDTYFPQVSGVATSIRTAKEELEKLGHKVIIFTTTDKGVDVEEDEDIVRLPSIPFFAFTDRRIAFAGASEALEIAREHNLDIIHTQTEFSLGLMGISIANKLKIPVVHTYHTQYEDYTRYIANGLLIRPSMVKYIVRGFLSDVDGVICPSGIVKNILQGYQVKPPMRVISTGIELEKFQTRFAATEIQAKRQELGIANDEIMLLSLSRISYEKNIQAVIQALPQALAVNPKIKLVVVGDGPYRKRLEDLVRENGIEENVVFTGMVPSDQTVLYYQAANFFISASTSETQGLTYLEAIASQTPVIAQSNAYLDDVISDPMFGYLYADEGDLAEAILTAVSQTPTMTADAYQAKCFEISATHFGQELEKYYGELIAHNNFRLASYGGEKSFPKALTYLPKRVFKYLTKRNSSHNMHDEQITPSRSELSLGMKEPMNILFSIDDGYVEQFKVTLYSLYQNSDNPELDVYVLQKQKLAKTVEIQKFCNQLEINYHPIIIGERAFEDAPTTDRYPETIYYRLLAHEYLPETLDKILYLDADILVTNDISPLYDLEINDYLYAAASHVNENGLVDIANKVRLENYQAKTYYNSGTLLMNLKKIRQEVKRQDILDYIRHNDYRLFLPDQDVLNALYGHKIFQVAEEIYNFDTRYFTQYELQSKGYWNLDRVIKETVFLHFCGREKPWLSDNPRGNFFDLYKHYQHLVAKMEC</sequence>
<dbReference type="Pfam" id="PF00534">
    <property type="entry name" value="Glycos_transf_1"/>
    <property type="match status" value="1"/>
</dbReference>
<evidence type="ECO:0000259" key="1">
    <source>
        <dbReference type="Pfam" id="PF00534"/>
    </source>
</evidence>
<dbReference type="InterPro" id="IPR001296">
    <property type="entry name" value="Glyco_trans_1"/>
</dbReference>
<dbReference type="STRING" id="1423740.FC36_GL001513"/>
<accession>A0A0R1T6U3</accession>
<dbReference type="PANTHER" id="PTHR45947">
    <property type="entry name" value="SULFOQUINOVOSYL TRANSFERASE SQD2"/>
    <property type="match status" value="1"/>
</dbReference>
<dbReference type="GO" id="GO:0016758">
    <property type="term" value="F:hexosyltransferase activity"/>
    <property type="evidence" value="ECO:0007669"/>
    <property type="project" value="TreeGrafter"/>
</dbReference>
<dbReference type="EMBL" id="AZFH01000181">
    <property type="protein sequence ID" value="KRL77111.1"/>
    <property type="molecule type" value="Genomic_DNA"/>
</dbReference>
<dbReference type="FunFam" id="3.40.50.2000:FF:000136">
    <property type="entry name" value="Glycosyl transferase, group 1"/>
    <property type="match status" value="1"/>
</dbReference>
<dbReference type="InterPro" id="IPR050194">
    <property type="entry name" value="Glycosyltransferase_grp1"/>
</dbReference>
<comment type="caution">
    <text evidence="3">The sequence shown here is derived from an EMBL/GenBank/DDBJ whole genome shotgun (WGS) entry which is preliminary data.</text>
</comment>
<dbReference type="AlphaFoldDB" id="A0A0R1T6U3"/>
<evidence type="ECO:0000259" key="2">
    <source>
        <dbReference type="Pfam" id="PF13439"/>
    </source>
</evidence>
<feature type="domain" description="Glycosyltransferase subfamily 4-like N-terminal" evidence="2">
    <location>
        <begin position="14"/>
        <end position="182"/>
    </location>
</feature>
<protein>
    <submittedName>
        <fullName evidence="3">Lipopolysaccharide biosynthesis protein</fullName>
    </submittedName>
</protein>
<dbReference type="RefSeq" id="WP_056986878.1">
    <property type="nucleotide sequence ID" value="NZ_AZFH01000181.1"/>
</dbReference>
<feature type="domain" description="Glycosyl transferase family 1" evidence="1">
    <location>
        <begin position="194"/>
        <end position="348"/>
    </location>
</feature>
<gene>
    <name evidence="3" type="ORF">FC36_GL001513</name>
</gene>
<dbReference type="InterPro" id="IPR028098">
    <property type="entry name" value="Glyco_trans_4-like_N"/>
</dbReference>
<dbReference type="Gene3D" id="3.40.50.2000">
    <property type="entry name" value="Glycogen Phosphorylase B"/>
    <property type="match status" value="2"/>
</dbReference>
<dbReference type="Pfam" id="PF01501">
    <property type="entry name" value="Glyco_transf_8"/>
    <property type="match status" value="1"/>
</dbReference>
<name>A0A0R1T6U3_9LACO</name>
<dbReference type="Pfam" id="PF13439">
    <property type="entry name" value="Glyco_transf_4"/>
    <property type="match status" value="1"/>
</dbReference>
<dbReference type="PATRIC" id="fig|1423740.3.peg.1638"/>
<dbReference type="CDD" id="cd04194">
    <property type="entry name" value="GT8_A4GalT_like"/>
    <property type="match status" value="1"/>
</dbReference>
<dbReference type="SUPFAM" id="SSF53756">
    <property type="entry name" value="UDP-Glycosyltransferase/glycogen phosphorylase"/>
    <property type="match status" value="1"/>
</dbReference>
<evidence type="ECO:0000313" key="4">
    <source>
        <dbReference type="Proteomes" id="UP000051048"/>
    </source>
</evidence>
<dbReference type="Proteomes" id="UP000051048">
    <property type="component" value="Unassembled WGS sequence"/>
</dbReference>
<dbReference type="Gene3D" id="3.90.550.10">
    <property type="entry name" value="Spore Coat Polysaccharide Biosynthesis Protein SpsA, Chain A"/>
    <property type="match status" value="1"/>
</dbReference>
<dbReference type="PANTHER" id="PTHR45947:SF3">
    <property type="entry name" value="SULFOQUINOVOSYL TRANSFERASE SQD2"/>
    <property type="match status" value="1"/>
</dbReference>
<dbReference type="OrthoDB" id="9802525at2"/>